<accession>A0A0D0CYD4</accession>
<dbReference type="OrthoDB" id="3187773at2759"/>
<evidence type="ECO:0000313" key="1">
    <source>
        <dbReference type="EMBL" id="KIK76236.1"/>
    </source>
</evidence>
<dbReference type="AlphaFoldDB" id="A0A0D0CYD4"/>
<dbReference type="EMBL" id="KN827600">
    <property type="protein sequence ID" value="KIK76236.1"/>
    <property type="molecule type" value="Genomic_DNA"/>
</dbReference>
<organism evidence="1 2">
    <name type="scientific">Paxillus rubicundulus Ve08.2h10</name>
    <dbReference type="NCBI Taxonomy" id="930991"/>
    <lineage>
        <taxon>Eukaryota</taxon>
        <taxon>Fungi</taxon>
        <taxon>Dikarya</taxon>
        <taxon>Basidiomycota</taxon>
        <taxon>Agaricomycotina</taxon>
        <taxon>Agaricomycetes</taxon>
        <taxon>Agaricomycetidae</taxon>
        <taxon>Boletales</taxon>
        <taxon>Paxilineae</taxon>
        <taxon>Paxillaceae</taxon>
        <taxon>Paxillus</taxon>
    </lineage>
</organism>
<reference evidence="2" key="2">
    <citation type="submission" date="2015-01" db="EMBL/GenBank/DDBJ databases">
        <title>Evolutionary Origins and Diversification of the Mycorrhizal Mutualists.</title>
        <authorList>
            <consortium name="DOE Joint Genome Institute"/>
            <consortium name="Mycorrhizal Genomics Consortium"/>
            <person name="Kohler A."/>
            <person name="Kuo A."/>
            <person name="Nagy L.G."/>
            <person name="Floudas D."/>
            <person name="Copeland A."/>
            <person name="Barry K.W."/>
            <person name="Cichocki N."/>
            <person name="Veneault-Fourrey C."/>
            <person name="LaButti K."/>
            <person name="Lindquist E.A."/>
            <person name="Lipzen A."/>
            <person name="Lundell T."/>
            <person name="Morin E."/>
            <person name="Murat C."/>
            <person name="Riley R."/>
            <person name="Ohm R."/>
            <person name="Sun H."/>
            <person name="Tunlid A."/>
            <person name="Henrissat B."/>
            <person name="Grigoriev I.V."/>
            <person name="Hibbett D.S."/>
            <person name="Martin F."/>
        </authorList>
    </citation>
    <scope>NUCLEOTIDE SEQUENCE [LARGE SCALE GENOMIC DNA]</scope>
    <source>
        <strain evidence="2">Ve08.2h10</strain>
    </source>
</reference>
<name>A0A0D0CYD4_9AGAM</name>
<dbReference type="InParanoid" id="A0A0D0CYD4"/>
<reference evidence="1 2" key="1">
    <citation type="submission" date="2014-04" db="EMBL/GenBank/DDBJ databases">
        <authorList>
            <consortium name="DOE Joint Genome Institute"/>
            <person name="Kuo A."/>
            <person name="Kohler A."/>
            <person name="Jargeat P."/>
            <person name="Nagy L.G."/>
            <person name="Floudas D."/>
            <person name="Copeland A."/>
            <person name="Barry K.W."/>
            <person name="Cichocki N."/>
            <person name="Veneault-Fourrey C."/>
            <person name="LaButti K."/>
            <person name="Lindquist E.A."/>
            <person name="Lipzen A."/>
            <person name="Lundell T."/>
            <person name="Morin E."/>
            <person name="Murat C."/>
            <person name="Sun H."/>
            <person name="Tunlid A."/>
            <person name="Henrissat B."/>
            <person name="Grigoriev I.V."/>
            <person name="Hibbett D.S."/>
            <person name="Martin F."/>
            <person name="Nordberg H.P."/>
            <person name="Cantor M.N."/>
            <person name="Hua S.X."/>
        </authorList>
    </citation>
    <scope>NUCLEOTIDE SEQUENCE [LARGE SCALE GENOMIC DNA]</scope>
    <source>
        <strain evidence="1 2">Ve08.2h10</strain>
    </source>
</reference>
<evidence type="ECO:0000313" key="2">
    <source>
        <dbReference type="Proteomes" id="UP000054538"/>
    </source>
</evidence>
<dbReference type="Proteomes" id="UP000054538">
    <property type="component" value="Unassembled WGS sequence"/>
</dbReference>
<dbReference type="HOGENOM" id="CLU_006344_16_0_1"/>
<feature type="non-terminal residue" evidence="1">
    <location>
        <position position="1"/>
    </location>
</feature>
<protein>
    <submittedName>
        <fullName evidence="1">Uncharacterized protein</fullName>
    </submittedName>
</protein>
<sequence length="137" mass="15500">SCASRMNDGPHYDCSFISTNKELQGMHGMEVAHIHTFFSFTFQGNVYPCAVVQWFDCIGNEPDDDTGMWIVHPMFNHQCCPAIAILHLHSIYCAAHLIPIYGSQLIPLGIEPHHSYDAFQPFYVNKFADHHAFEVAS</sequence>
<dbReference type="STRING" id="930991.A0A0D0CYD4"/>
<keyword evidence="2" id="KW-1185">Reference proteome</keyword>
<proteinExistence type="predicted"/>
<gene>
    <name evidence="1" type="ORF">PAXRUDRAFT_170531</name>
</gene>